<keyword evidence="4" id="KW-0808">Transferase</keyword>
<comment type="catalytic activity">
    <reaction evidence="9">
        <text>L-seryl-[protein] + ATP = O-phospho-L-seryl-[protein] + ADP + H(+)</text>
        <dbReference type="Rhea" id="RHEA:17989"/>
        <dbReference type="Rhea" id="RHEA-COMP:9863"/>
        <dbReference type="Rhea" id="RHEA-COMP:11604"/>
        <dbReference type="ChEBI" id="CHEBI:15378"/>
        <dbReference type="ChEBI" id="CHEBI:29999"/>
        <dbReference type="ChEBI" id="CHEBI:30616"/>
        <dbReference type="ChEBI" id="CHEBI:83421"/>
        <dbReference type="ChEBI" id="CHEBI:456216"/>
        <dbReference type="EC" id="2.7.11.25"/>
    </reaction>
</comment>
<gene>
    <name evidence="13" type="ORF">SI8410_09012240</name>
</gene>
<dbReference type="PROSITE" id="PS00107">
    <property type="entry name" value="PROTEIN_KINASE_ATP"/>
    <property type="match status" value="1"/>
</dbReference>
<protein>
    <recommendedName>
        <fullName evidence="2">mitogen-activated protein kinase kinase kinase</fullName>
        <ecNumber evidence="2">2.7.11.25</ecNumber>
    </recommendedName>
</protein>
<keyword evidence="6" id="KW-0418">Kinase</keyword>
<dbReference type="SUPFAM" id="SSF56112">
    <property type="entry name" value="Protein kinase-like (PK-like)"/>
    <property type="match status" value="1"/>
</dbReference>
<proteinExistence type="inferred from homology"/>
<keyword evidence="5 10" id="KW-0547">Nucleotide-binding</keyword>
<dbReference type="GO" id="GO:0005737">
    <property type="term" value="C:cytoplasm"/>
    <property type="evidence" value="ECO:0007669"/>
    <property type="project" value="TreeGrafter"/>
</dbReference>
<evidence type="ECO:0000256" key="2">
    <source>
        <dbReference type="ARBA" id="ARBA00012406"/>
    </source>
</evidence>
<evidence type="ECO:0000256" key="10">
    <source>
        <dbReference type="PROSITE-ProRule" id="PRU10141"/>
    </source>
</evidence>
<accession>A0A7I8KVM1</accession>
<dbReference type="AlphaFoldDB" id="A0A7I8KVM1"/>
<dbReference type="OrthoDB" id="266718at2759"/>
<evidence type="ECO:0000259" key="12">
    <source>
        <dbReference type="PROSITE" id="PS50011"/>
    </source>
</evidence>
<dbReference type="Gene3D" id="1.10.510.10">
    <property type="entry name" value="Transferase(Phosphotransferase) domain 1"/>
    <property type="match status" value="1"/>
</dbReference>
<name>A0A7I8KVM1_SPIIN</name>
<dbReference type="SMART" id="SM00220">
    <property type="entry name" value="S_TKc"/>
    <property type="match status" value="1"/>
</dbReference>
<dbReference type="InterPro" id="IPR011009">
    <property type="entry name" value="Kinase-like_dom_sf"/>
</dbReference>
<dbReference type="EMBL" id="LR746272">
    <property type="protein sequence ID" value="CAA7401562.1"/>
    <property type="molecule type" value="Genomic_DNA"/>
</dbReference>
<organism evidence="13 14">
    <name type="scientific">Spirodela intermedia</name>
    <name type="common">Intermediate duckweed</name>
    <dbReference type="NCBI Taxonomy" id="51605"/>
    <lineage>
        <taxon>Eukaryota</taxon>
        <taxon>Viridiplantae</taxon>
        <taxon>Streptophyta</taxon>
        <taxon>Embryophyta</taxon>
        <taxon>Tracheophyta</taxon>
        <taxon>Spermatophyta</taxon>
        <taxon>Magnoliopsida</taxon>
        <taxon>Liliopsida</taxon>
        <taxon>Araceae</taxon>
        <taxon>Lemnoideae</taxon>
        <taxon>Spirodela</taxon>
    </lineage>
</organism>
<comment type="catalytic activity">
    <reaction evidence="8">
        <text>L-threonyl-[protein] + ATP = O-phospho-L-threonyl-[protein] + ADP + H(+)</text>
        <dbReference type="Rhea" id="RHEA:46608"/>
        <dbReference type="Rhea" id="RHEA-COMP:11060"/>
        <dbReference type="Rhea" id="RHEA-COMP:11605"/>
        <dbReference type="ChEBI" id="CHEBI:15378"/>
        <dbReference type="ChEBI" id="CHEBI:30013"/>
        <dbReference type="ChEBI" id="CHEBI:30616"/>
        <dbReference type="ChEBI" id="CHEBI:61977"/>
        <dbReference type="ChEBI" id="CHEBI:456216"/>
        <dbReference type="EC" id="2.7.11.25"/>
    </reaction>
</comment>
<feature type="binding site" evidence="10">
    <location>
        <position position="390"/>
    </location>
    <ligand>
        <name>ATP</name>
        <dbReference type="ChEBI" id="CHEBI:30616"/>
    </ligand>
</feature>
<evidence type="ECO:0000256" key="6">
    <source>
        <dbReference type="ARBA" id="ARBA00022777"/>
    </source>
</evidence>
<keyword evidence="7 10" id="KW-0067">ATP-binding</keyword>
<feature type="region of interest" description="Disordered" evidence="11">
    <location>
        <begin position="156"/>
        <end position="205"/>
    </location>
</feature>
<evidence type="ECO:0000256" key="1">
    <source>
        <dbReference type="ARBA" id="ARBA00006529"/>
    </source>
</evidence>
<feature type="region of interest" description="Disordered" evidence="11">
    <location>
        <begin position="285"/>
        <end position="304"/>
    </location>
</feature>
<comment type="similarity">
    <text evidence="1">Belongs to the protein kinase superfamily. STE Ser/Thr protein kinase family. MAP kinase kinase kinase subfamily.</text>
</comment>
<dbReference type="InterPro" id="IPR050538">
    <property type="entry name" value="MAP_kinase_kinase_kinase"/>
</dbReference>
<dbReference type="GO" id="GO:0005524">
    <property type="term" value="F:ATP binding"/>
    <property type="evidence" value="ECO:0007669"/>
    <property type="project" value="UniProtKB-UniRule"/>
</dbReference>
<dbReference type="PANTHER" id="PTHR48016:SF29">
    <property type="entry name" value="MITOGEN-ACTIVATED PROTEIN KINASE KINASE KINASE 1-RELATED"/>
    <property type="match status" value="1"/>
</dbReference>
<dbReference type="PROSITE" id="PS50011">
    <property type="entry name" value="PROTEIN_KINASE_DOM"/>
    <property type="match status" value="1"/>
</dbReference>
<evidence type="ECO:0000256" key="4">
    <source>
        <dbReference type="ARBA" id="ARBA00022679"/>
    </source>
</evidence>
<feature type="compositionally biased region" description="Basic and acidic residues" evidence="11">
    <location>
        <begin position="187"/>
        <end position="204"/>
    </location>
</feature>
<evidence type="ECO:0000256" key="3">
    <source>
        <dbReference type="ARBA" id="ARBA00022527"/>
    </source>
</evidence>
<keyword evidence="3" id="KW-0723">Serine/threonine-protein kinase</keyword>
<dbReference type="Proteomes" id="UP000663760">
    <property type="component" value="Chromosome 9"/>
</dbReference>
<dbReference type="FunFam" id="1.10.510.10:FF:000359">
    <property type="entry name" value="Mitogen-activated protein kinase 1, putative, expressed"/>
    <property type="match status" value="1"/>
</dbReference>
<evidence type="ECO:0000256" key="9">
    <source>
        <dbReference type="ARBA" id="ARBA00048329"/>
    </source>
</evidence>
<dbReference type="GO" id="GO:0004709">
    <property type="term" value="F:MAP kinase kinase kinase activity"/>
    <property type="evidence" value="ECO:0007669"/>
    <property type="project" value="UniProtKB-EC"/>
</dbReference>
<dbReference type="InterPro" id="IPR000719">
    <property type="entry name" value="Prot_kinase_dom"/>
</dbReference>
<dbReference type="Pfam" id="PF00069">
    <property type="entry name" value="Pkinase"/>
    <property type="match status" value="1"/>
</dbReference>
<reference evidence="13" key="1">
    <citation type="submission" date="2020-02" db="EMBL/GenBank/DDBJ databases">
        <authorList>
            <person name="Scholz U."/>
            <person name="Mascher M."/>
            <person name="Fiebig A."/>
        </authorList>
    </citation>
    <scope>NUCLEOTIDE SEQUENCE</scope>
</reference>
<dbReference type="GO" id="GO:1902065">
    <property type="term" value="P:response to L-glutamate"/>
    <property type="evidence" value="ECO:0007669"/>
    <property type="project" value="UniProtKB-ARBA"/>
</dbReference>
<evidence type="ECO:0000313" key="14">
    <source>
        <dbReference type="Proteomes" id="UP000663760"/>
    </source>
</evidence>
<evidence type="ECO:0000256" key="7">
    <source>
        <dbReference type="ARBA" id="ARBA00022840"/>
    </source>
</evidence>
<dbReference type="PANTHER" id="PTHR48016">
    <property type="entry name" value="MAP KINASE KINASE KINASE SSK2-RELATED-RELATED"/>
    <property type="match status" value="1"/>
</dbReference>
<evidence type="ECO:0000256" key="11">
    <source>
        <dbReference type="SAM" id="MobiDB-lite"/>
    </source>
</evidence>
<keyword evidence="14" id="KW-1185">Reference proteome</keyword>
<feature type="domain" description="Protein kinase" evidence="12">
    <location>
        <begin position="362"/>
        <end position="615"/>
    </location>
</feature>
<feature type="compositionally biased region" description="Polar residues" evidence="11">
    <location>
        <begin position="165"/>
        <end position="186"/>
    </location>
</feature>
<evidence type="ECO:0000313" key="13">
    <source>
        <dbReference type="EMBL" id="CAA7401562.1"/>
    </source>
</evidence>
<dbReference type="PROSITE" id="PS00108">
    <property type="entry name" value="PROTEIN_KINASE_ST"/>
    <property type="match status" value="1"/>
</dbReference>
<evidence type="ECO:0000256" key="5">
    <source>
        <dbReference type="ARBA" id="ARBA00022741"/>
    </source>
</evidence>
<dbReference type="InterPro" id="IPR017441">
    <property type="entry name" value="Protein_kinase_ATP_BS"/>
</dbReference>
<dbReference type="EC" id="2.7.11.25" evidence="2"/>
<sequence length="640" mass="70214">MNLLGVFQQRRKQKGEGDGGASSVGPHYRSTELLENMPQEQQRNLRRLRPKLGRSKAIKHADFSTGEGCSDETAVRGIAVAGFEGRRTRSTEVQPTATLASPVSHLSYSSETSFRISGEVDGQFAMLCHSLGVSSAEDFAITPADWLAASKACSSSIGDDDNNCRTDNSGIDASTAAVDNSLNPSSAEHRAPPEHGTLEADGRDAIPAVSRSRNAVTDMQEFCSKYGPVGRGGIKGTRPSSLTPPPPMSLPTVNKVSSTWDLVWSLAPDDGRDVCAVIYLAEESSSESVEEKETEEEKNGDSLEVNVPHLEDDKQEREGVTCMDITSSCSFWTSNDEDSCSTTTDGISPNIKSKLHIGPGSWTKGKLLGNGSFGSVYEAFTEDGFFFAVKEVSLLDEGPNAQQCIQQLEKEIELLSQFEHENIVQYLGTAKEEATLYIFLEYVTLGSLSSLYQKYELRDPQVSAYTRQILHGLRYLHYRDIIHRDIKCANILVAANGSVKLADFGLAKQTTQSTNLRSSKGTVFWMAPEVANPKGTYGPSADIWSLGCTVLEMLTRHHPFPDLDWIQAIYYIGQGGQPHIPESLSRDARDFIRQCTQVNPEERPSAAKLLDHPFVKRPLLSASSSDSPAHYGYRRNWLQP</sequence>
<dbReference type="InterPro" id="IPR008271">
    <property type="entry name" value="Ser/Thr_kinase_AS"/>
</dbReference>
<feature type="compositionally biased region" description="Basic and acidic residues" evidence="11">
    <location>
        <begin position="289"/>
        <end position="301"/>
    </location>
</feature>
<evidence type="ECO:0000256" key="8">
    <source>
        <dbReference type="ARBA" id="ARBA00047559"/>
    </source>
</evidence>